<feature type="signal peptide" evidence="3">
    <location>
        <begin position="1"/>
        <end position="21"/>
    </location>
</feature>
<feature type="compositionally biased region" description="Gly residues" evidence="1">
    <location>
        <begin position="77"/>
        <end position="90"/>
    </location>
</feature>
<feature type="chain" id="PRO_5043396515" description="Glycine-rich protein" evidence="3">
    <location>
        <begin position="22"/>
        <end position="142"/>
    </location>
</feature>
<accession>A0AAW1KBQ8</accession>
<dbReference type="EMBL" id="JBDFQZ010000006">
    <property type="protein sequence ID" value="KAK9715849.1"/>
    <property type="molecule type" value="Genomic_DNA"/>
</dbReference>
<keyword evidence="2" id="KW-1133">Transmembrane helix</keyword>
<keyword evidence="2" id="KW-0472">Membrane</keyword>
<name>A0AAW1KBQ8_SAPOF</name>
<keyword evidence="5" id="KW-1185">Reference proteome</keyword>
<comment type="caution">
    <text evidence="4">The sequence shown here is derived from an EMBL/GenBank/DDBJ whole genome shotgun (WGS) entry which is preliminary data.</text>
</comment>
<proteinExistence type="predicted"/>
<sequence length="142" mass="15053">MNLIFSTLLLISLFLAINVHSSTLQSKPTYTHDLLQLQGENNSSILGNVQKESQEISSEIQVGNEGNKIQHNKKKSGGVGRGSGGRGGGVGGRGIGGVDAGIANHHPTNKKKNGTSTKLMPLKYGLILSFAYYACMLFGLLL</sequence>
<organism evidence="4 5">
    <name type="scientific">Saponaria officinalis</name>
    <name type="common">Common soapwort</name>
    <name type="synonym">Lychnis saponaria</name>
    <dbReference type="NCBI Taxonomy" id="3572"/>
    <lineage>
        <taxon>Eukaryota</taxon>
        <taxon>Viridiplantae</taxon>
        <taxon>Streptophyta</taxon>
        <taxon>Embryophyta</taxon>
        <taxon>Tracheophyta</taxon>
        <taxon>Spermatophyta</taxon>
        <taxon>Magnoliopsida</taxon>
        <taxon>eudicotyledons</taxon>
        <taxon>Gunneridae</taxon>
        <taxon>Pentapetalae</taxon>
        <taxon>Caryophyllales</taxon>
        <taxon>Caryophyllaceae</taxon>
        <taxon>Caryophylleae</taxon>
        <taxon>Saponaria</taxon>
    </lineage>
</organism>
<evidence type="ECO:0000313" key="5">
    <source>
        <dbReference type="Proteomes" id="UP001443914"/>
    </source>
</evidence>
<protein>
    <recommendedName>
        <fullName evidence="6">Glycine-rich protein</fullName>
    </recommendedName>
</protein>
<dbReference type="Proteomes" id="UP001443914">
    <property type="component" value="Unassembled WGS sequence"/>
</dbReference>
<evidence type="ECO:0000256" key="2">
    <source>
        <dbReference type="SAM" id="Phobius"/>
    </source>
</evidence>
<gene>
    <name evidence="4" type="ORF">RND81_06G193800</name>
</gene>
<evidence type="ECO:0000313" key="4">
    <source>
        <dbReference type="EMBL" id="KAK9715849.1"/>
    </source>
</evidence>
<feature type="transmembrane region" description="Helical" evidence="2">
    <location>
        <begin position="122"/>
        <end position="141"/>
    </location>
</feature>
<reference evidence="4" key="1">
    <citation type="submission" date="2024-03" db="EMBL/GenBank/DDBJ databases">
        <title>WGS assembly of Saponaria officinalis var. Norfolk2.</title>
        <authorList>
            <person name="Jenkins J."/>
            <person name="Shu S."/>
            <person name="Grimwood J."/>
            <person name="Barry K."/>
            <person name="Goodstein D."/>
            <person name="Schmutz J."/>
            <person name="Leebens-Mack J."/>
            <person name="Osbourn A."/>
        </authorList>
    </citation>
    <scope>NUCLEOTIDE SEQUENCE [LARGE SCALE GENOMIC DNA]</scope>
    <source>
        <strain evidence="4">JIC</strain>
    </source>
</reference>
<feature type="region of interest" description="Disordered" evidence="1">
    <location>
        <begin position="60"/>
        <end position="90"/>
    </location>
</feature>
<keyword evidence="3" id="KW-0732">Signal</keyword>
<evidence type="ECO:0000256" key="3">
    <source>
        <dbReference type="SAM" id="SignalP"/>
    </source>
</evidence>
<dbReference type="AlphaFoldDB" id="A0AAW1KBQ8"/>
<evidence type="ECO:0008006" key="6">
    <source>
        <dbReference type="Google" id="ProtNLM"/>
    </source>
</evidence>
<evidence type="ECO:0000256" key="1">
    <source>
        <dbReference type="SAM" id="MobiDB-lite"/>
    </source>
</evidence>
<keyword evidence="2" id="KW-0812">Transmembrane</keyword>